<dbReference type="Proteomes" id="UP000256970">
    <property type="component" value="Unassembled WGS sequence"/>
</dbReference>
<evidence type="ECO:0000256" key="6">
    <source>
        <dbReference type="ARBA" id="ARBA00022679"/>
    </source>
</evidence>
<dbReference type="PANTHER" id="PTHR14614">
    <property type="entry name" value="HEPATOCELLULAR CARCINOMA-ASSOCIATED ANTIGEN"/>
    <property type="match status" value="1"/>
</dbReference>
<protein>
    <recommendedName>
        <fullName evidence="3">protein-histidine N-methyltransferase</fullName>
        <ecNumber evidence="3">2.1.1.85</ecNumber>
    </recommendedName>
</protein>
<sequence>MENFSFNFFGAVGSQANSDPVAYTSSTEEGVTAEEVPQQQGLKVKDEPSIVTLDNEVALLKGVVTSEQAAAALAEPELQASDLVPRKYEGGFKLWEGAVDLCNFLIQQHQLTPQLLQEQTPRTSLRGKKVLELGCGHGLPGILCQLAGATVHYQDFNKQVITSLTIPNVRANLARLEQGVCREGARYFAGDWEAVGHMMAMHGLGGYYDIILTAETIYSRESQARLLSCIKQVLQPPHGVVYVAAKSFYFGVGGSTASFTDLVKADGILECTQVWKVEDGQSNKREILKLNFPEAITPYFL</sequence>
<evidence type="ECO:0000256" key="4">
    <source>
        <dbReference type="ARBA" id="ARBA00022490"/>
    </source>
</evidence>
<keyword evidence="7" id="KW-0949">S-adenosyl-L-methionine</keyword>
<evidence type="ECO:0000256" key="3">
    <source>
        <dbReference type="ARBA" id="ARBA00012533"/>
    </source>
</evidence>
<keyword evidence="8" id="KW-0539">Nucleus</keyword>
<dbReference type="PANTHER" id="PTHR14614:SF39">
    <property type="entry name" value="HISTIDINE PROTEIN METHYLTRANSFERASE 1 HOMOLOG"/>
    <property type="match status" value="1"/>
</dbReference>
<keyword evidence="11" id="KW-1185">Reference proteome</keyword>
<evidence type="ECO:0000313" key="11">
    <source>
        <dbReference type="Proteomes" id="UP000256970"/>
    </source>
</evidence>
<gene>
    <name evidence="10" type="ORF">BQ4739_LOCUS1097</name>
</gene>
<dbReference type="SUPFAM" id="SSF53335">
    <property type="entry name" value="S-adenosyl-L-methionine-dependent methyltransferases"/>
    <property type="match status" value="1"/>
</dbReference>
<dbReference type="GO" id="GO:0005737">
    <property type="term" value="C:cytoplasm"/>
    <property type="evidence" value="ECO:0007669"/>
    <property type="project" value="UniProtKB-SubCell"/>
</dbReference>
<keyword evidence="4" id="KW-0963">Cytoplasm</keyword>
<dbReference type="GO" id="GO:0005634">
    <property type="term" value="C:nucleus"/>
    <property type="evidence" value="ECO:0007669"/>
    <property type="project" value="UniProtKB-SubCell"/>
</dbReference>
<evidence type="ECO:0000256" key="7">
    <source>
        <dbReference type="ARBA" id="ARBA00022691"/>
    </source>
</evidence>
<dbReference type="GO" id="GO:0032259">
    <property type="term" value="P:methylation"/>
    <property type="evidence" value="ECO:0007669"/>
    <property type="project" value="UniProtKB-KW"/>
</dbReference>
<evidence type="ECO:0000256" key="5">
    <source>
        <dbReference type="ARBA" id="ARBA00022603"/>
    </source>
</evidence>
<keyword evidence="6" id="KW-0808">Transferase</keyword>
<evidence type="ECO:0000256" key="1">
    <source>
        <dbReference type="ARBA" id="ARBA00004123"/>
    </source>
</evidence>
<dbReference type="EMBL" id="FNXT01000076">
    <property type="protein sequence ID" value="SZX60562.1"/>
    <property type="molecule type" value="Genomic_DNA"/>
</dbReference>
<dbReference type="InterPro" id="IPR029063">
    <property type="entry name" value="SAM-dependent_MTases_sf"/>
</dbReference>
<reference evidence="10 11" key="1">
    <citation type="submission" date="2016-10" db="EMBL/GenBank/DDBJ databases">
        <authorList>
            <person name="Cai Z."/>
        </authorList>
    </citation>
    <scope>NUCLEOTIDE SEQUENCE [LARGE SCALE GENOMIC DNA]</scope>
</reference>
<dbReference type="CDD" id="cd02440">
    <property type="entry name" value="AdoMet_MTases"/>
    <property type="match status" value="1"/>
</dbReference>
<name>A0A383V6Z2_TETOB</name>
<organism evidence="10 11">
    <name type="scientific">Tetradesmus obliquus</name>
    <name type="common">Green alga</name>
    <name type="synonym">Acutodesmus obliquus</name>
    <dbReference type="NCBI Taxonomy" id="3088"/>
    <lineage>
        <taxon>Eukaryota</taxon>
        <taxon>Viridiplantae</taxon>
        <taxon>Chlorophyta</taxon>
        <taxon>core chlorophytes</taxon>
        <taxon>Chlorophyceae</taxon>
        <taxon>CS clade</taxon>
        <taxon>Sphaeropleales</taxon>
        <taxon>Scenedesmaceae</taxon>
        <taxon>Tetradesmus</taxon>
    </lineage>
</organism>
<proteinExistence type="inferred from homology"/>
<keyword evidence="5" id="KW-0489">Methyltransferase</keyword>
<comment type="similarity">
    <text evidence="9">Belongs to the methyltransferase superfamily. METTL18 family.</text>
</comment>
<dbReference type="STRING" id="3088.A0A383V6Z2"/>
<dbReference type="InterPro" id="IPR019410">
    <property type="entry name" value="Methyltransf_16"/>
</dbReference>
<evidence type="ECO:0000256" key="8">
    <source>
        <dbReference type="ARBA" id="ARBA00023242"/>
    </source>
</evidence>
<evidence type="ECO:0000256" key="2">
    <source>
        <dbReference type="ARBA" id="ARBA00004496"/>
    </source>
</evidence>
<dbReference type="Gene3D" id="3.40.50.150">
    <property type="entry name" value="Vaccinia Virus protein VP39"/>
    <property type="match status" value="1"/>
</dbReference>
<evidence type="ECO:0000256" key="9">
    <source>
        <dbReference type="ARBA" id="ARBA00038126"/>
    </source>
</evidence>
<accession>A0A383V6Z2</accession>
<evidence type="ECO:0000313" key="10">
    <source>
        <dbReference type="EMBL" id="SZX60562.1"/>
    </source>
</evidence>
<dbReference type="Pfam" id="PF10294">
    <property type="entry name" value="Methyltransf_16"/>
    <property type="match status" value="1"/>
</dbReference>
<dbReference type="EC" id="2.1.1.85" evidence="3"/>
<comment type="subcellular location">
    <subcellularLocation>
        <location evidence="2">Cytoplasm</location>
    </subcellularLocation>
    <subcellularLocation>
        <location evidence="1">Nucleus</location>
    </subcellularLocation>
</comment>
<dbReference type="AlphaFoldDB" id="A0A383V6Z2"/>
<dbReference type="GO" id="GO:0018064">
    <property type="term" value="F:protein-L-histidine N-tele-methyltransferase activity"/>
    <property type="evidence" value="ECO:0007669"/>
    <property type="project" value="UniProtKB-EC"/>
</dbReference>